<feature type="compositionally biased region" description="Polar residues" evidence="1">
    <location>
        <begin position="55"/>
        <end position="65"/>
    </location>
</feature>
<evidence type="ECO:0000313" key="2">
    <source>
        <dbReference type="EMBL" id="KAF3322212.1"/>
    </source>
</evidence>
<dbReference type="PANTHER" id="PTHR31390">
    <property type="entry name" value="EXPRESSED PROTEIN"/>
    <property type="match status" value="1"/>
</dbReference>
<dbReference type="Pfam" id="PF12043">
    <property type="entry name" value="DUF3527"/>
    <property type="match status" value="1"/>
</dbReference>
<feature type="region of interest" description="Disordered" evidence="1">
    <location>
        <begin position="46"/>
        <end position="65"/>
    </location>
</feature>
<keyword evidence="3" id="KW-1185">Reference proteome</keyword>
<dbReference type="OrthoDB" id="767438at2759"/>
<proteinExistence type="predicted"/>
<reference evidence="2" key="1">
    <citation type="submission" date="2020-01" db="EMBL/GenBank/DDBJ databases">
        <title>Genome sequence of Kobresia littledalei, the first chromosome-level genome in the family Cyperaceae.</title>
        <authorList>
            <person name="Qu G."/>
        </authorList>
    </citation>
    <scope>NUCLEOTIDE SEQUENCE</scope>
    <source>
        <strain evidence="2">C.B.Clarke</strain>
        <tissue evidence="2">Leaf</tissue>
    </source>
</reference>
<comment type="caution">
    <text evidence="2">The sequence shown here is derived from an EMBL/GenBank/DDBJ whole genome shotgun (WGS) entry which is preliminary data.</text>
</comment>
<dbReference type="PANTHER" id="PTHR31390:SF2">
    <property type="entry name" value="EXPRESSED PROTEIN"/>
    <property type="match status" value="1"/>
</dbReference>
<gene>
    <name evidence="2" type="ORF">FCM35_KLT13353</name>
</gene>
<name>A0A833V3E1_9POAL</name>
<dbReference type="EMBL" id="SWLB01000025">
    <property type="protein sequence ID" value="KAF3322212.1"/>
    <property type="molecule type" value="Genomic_DNA"/>
</dbReference>
<accession>A0A833V3E1</accession>
<evidence type="ECO:0000313" key="3">
    <source>
        <dbReference type="Proteomes" id="UP000623129"/>
    </source>
</evidence>
<evidence type="ECO:0000256" key="1">
    <source>
        <dbReference type="SAM" id="MobiDB-lite"/>
    </source>
</evidence>
<sequence>MEVKLPNEIDNGRKMFSNSNLIYKLSEFGEYSKKAHCKIPLNFDPNQKRKKIKENSSPSKKLTQSGTDLEEVMYDSFHIKIPANLVSIDYVIKSLKHHRRTQSINDINDFAISSPLSNSGDISRCTSERWIFDSIERPVPTKKLPKYPLKFGKFSMDSGPKSSGIIHTKWKDGLPYFEFYLRGKSGEYLVANPLKVDNLNNRGLDYIYLFHKGVLRKNGSNFVGMMEVSSSLVLNSGSCCSYVDTEFVLFSTDTRDSNFCCTKNTGFMKKAFEILRPNNPFSRTISTRRGTFGESSVVDESSFTSYLSQEFPSDFESCATVVRSYQYKSEKEPISGGWGLNFLPKVAYSERNGENCEEKERKFGVELGVLLPSGVHGSPDTVNGGPSRLIERWRSGGLCDCGGWDLGCPITVLKNYNATSNKEDSLPVNANGSIDLSIEVIFYH</sequence>
<dbReference type="InterPro" id="IPR021916">
    <property type="entry name" value="DUF3527"/>
</dbReference>
<dbReference type="AlphaFoldDB" id="A0A833V3E1"/>
<dbReference type="Proteomes" id="UP000623129">
    <property type="component" value="Unassembled WGS sequence"/>
</dbReference>
<organism evidence="2 3">
    <name type="scientific">Carex littledalei</name>
    <dbReference type="NCBI Taxonomy" id="544730"/>
    <lineage>
        <taxon>Eukaryota</taxon>
        <taxon>Viridiplantae</taxon>
        <taxon>Streptophyta</taxon>
        <taxon>Embryophyta</taxon>
        <taxon>Tracheophyta</taxon>
        <taxon>Spermatophyta</taxon>
        <taxon>Magnoliopsida</taxon>
        <taxon>Liliopsida</taxon>
        <taxon>Poales</taxon>
        <taxon>Cyperaceae</taxon>
        <taxon>Cyperoideae</taxon>
        <taxon>Cariceae</taxon>
        <taxon>Carex</taxon>
        <taxon>Carex subgen. Euthyceras</taxon>
    </lineage>
</organism>
<protein>
    <submittedName>
        <fullName evidence="2">Uncharacterized protein</fullName>
    </submittedName>
</protein>